<name>A0AAN9Y901_9HEMI</name>
<reference evidence="4 5" key="1">
    <citation type="submission" date="2024-03" db="EMBL/GenBank/DDBJ databases">
        <title>Adaptation during the transition from Ophiocordyceps entomopathogen to insect associate is accompanied by gene loss and intensified selection.</title>
        <authorList>
            <person name="Ward C.M."/>
            <person name="Onetto C.A."/>
            <person name="Borneman A.R."/>
        </authorList>
    </citation>
    <scope>NUCLEOTIDE SEQUENCE [LARGE SCALE GENOMIC DNA]</scope>
    <source>
        <strain evidence="4">AWRI1</strain>
        <tissue evidence="4">Single Adult Female</tissue>
    </source>
</reference>
<evidence type="ECO:0000259" key="3">
    <source>
        <dbReference type="PROSITE" id="PS50222"/>
    </source>
</evidence>
<dbReference type="Proteomes" id="UP001367676">
    <property type="component" value="Unassembled WGS sequence"/>
</dbReference>
<keyword evidence="5" id="KW-1185">Reference proteome</keyword>
<dbReference type="FunFam" id="1.10.238.10:FF:000001">
    <property type="entry name" value="Calmodulin 1"/>
    <property type="match status" value="1"/>
</dbReference>
<dbReference type="EMBL" id="JBBCAQ010000006">
    <property type="protein sequence ID" value="KAK7603576.1"/>
    <property type="molecule type" value="Genomic_DNA"/>
</dbReference>
<gene>
    <name evidence="4" type="ORF">V9T40_003575</name>
</gene>
<evidence type="ECO:0000313" key="5">
    <source>
        <dbReference type="Proteomes" id="UP001367676"/>
    </source>
</evidence>
<feature type="domain" description="EF-hand" evidence="3">
    <location>
        <begin position="99"/>
        <end position="134"/>
    </location>
</feature>
<feature type="domain" description="EF-hand" evidence="3">
    <location>
        <begin position="26"/>
        <end position="61"/>
    </location>
</feature>
<sequence length="170" mass="19813">MPPQNSTLSKDTAKVVKFDEAVLTEQQKRDVKDAFGLFDYDGKGKLKTKELKVAMRSLGFEPKREEVRKLLMDVNKENAEYLTLKDFYSIMARKFTERDVMDEIRKAFQLFDDDNTGFISLKNLKRVAEKLGEKFKDEDLQEMIEEADKDGDGVINLEEFAFIMQKTNLY</sequence>
<dbReference type="GO" id="GO:0016460">
    <property type="term" value="C:myosin II complex"/>
    <property type="evidence" value="ECO:0007669"/>
    <property type="project" value="TreeGrafter"/>
</dbReference>
<keyword evidence="1" id="KW-0677">Repeat</keyword>
<dbReference type="CDD" id="cd00051">
    <property type="entry name" value="EFh"/>
    <property type="match status" value="1"/>
</dbReference>
<dbReference type="GO" id="GO:0005509">
    <property type="term" value="F:calcium ion binding"/>
    <property type="evidence" value="ECO:0007669"/>
    <property type="project" value="InterPro"/>
</dbReference>
<dbReference type="Pfam" id="PF13499">
    <property type="entry name" value="EF-hand_7"/>
    <property type="match status" value="2"/>
</dbReference>
<dbReference type="PANTHER" id="PTHR23048">
    <property type="entry name" value="MYOSIN LIGHT CHAIN 1, 3"/>
    <property type="match status" value="1"/>
</dbReference>
<proteinExistence type="predicted"/>
<dbReference type="AlphaFoldDB" id="A0AAN9Y901"/>
<evidence type="ECO:0000256" key="1">
    <source>
        <dbReference type="ARBA" id="ARBA00022737"/>
    </source>
</evidence>
<comment type="caution">
    <text evidence="4">The sequence shown here is derived from an EMBL/GenBank/DDBJ whole genome shotgun (WGS) entry which is preliminary data.</text>
</comment>
<feature type="domain" description="EF-hand" evidence="3">
    <location>
        <begin position="135"/>
        <end position="170"/>
    </location>
</feature>
<dbReference type="SUPFAM" id="SSF47473">
    <property type="entry name" value="EF-hand"/>
    <property type="match status" value="1"/>
</dbReference>
<evidence type="ECO:0000256" key="2">
    <source>
        <dbReference type="ARBA" id="ARBA00022837"/>
    </source>
</evidence>
<dbReference type="InterPro" id="IPR002048">
    <property type="entry name" value="EF_hand_dom"/>
</dbReference>
<organism evidence="4 5">
    <name type="scientific">Parthenolecanium corni</name>
    <dbReference type="NCBI Taxonomy" id="536013"/>
    <lineage>
        <taxon>Eukaryota</taxon>
        <taxon>Metazoa</taxon>
        <taxon>Ecdysozoa</taxon>
        <taxon>Arthropoda</taxon>
        <taxon>Hexapoda</taxon>
        <taxon>Insecta</taxon>
        <taxon>Pterygota</taxon>
        <taxon>Neoptera</taxon>
        <taxon>Paraneoptera</taxon>
        <taxon>Hemiptera</taxon>
        <taxon>Sternorrhyncha</taxon>
        <taxon>Coccoidea</taxon>
        <taxon>Coccidae</taxon>
        <taxon>Parthenolecanium</taxon>
    </lineage>
</organism>
<protein>
    <recommendedName>
        <fullName evidence="3">EF-hand domain-containing protein</fullName>
    </recommendedName>
</protein>
<dbReference type="Gene3D" id="1.10.238.10">
    <property type="entry name" value="EF-hand"/>
    <property type="match status" value="2"/>
</dbReference>
<evidence type="ECO:0000313" key="4">
    <source>
        <dbReference type="EMBL" id="KAK7603576.1"/>
    </source>
</evidence>
<dbReference type="InterPro" id="IPR050230">
    <property type="entry name" value="CALM/Myosin/TropC-like"/>
</dbReference>
<dbReference type="SMART" id="SM00054">
    <property type="entry name" value="EFh"/>
    <property type="match status" value="3"/>
</dbReference>
<dbReference type="InterPro" id="IPR018247">
    <property type="entry name" value="EF_Hand_1_Ca_BS"/>
</dbReference>
<dbReference type="PROSITE" id="PS00018">
    <property type="entry name" value="EF_HAND_1"/>
    <property type="match status" value="1"/>
</dbReference>
<keyword evidence="2" id="KW-0106">Calcium</keyword>
<dbReference type="PROSITE" id="PS50222">
    <property type="entry name" value="EF_HAND_2"/>
    <property type="match status" value="3"/>
</dbReference>
<dbReference type="InterPro" id="IPR011992">
    <property type="entry name" value="EF-hand-dom_pair"/>
</dbReference>
<dbReference type="PANTHER" id="PTHR23048:SF59">
    <property type="entry name" value="EF-HAND SUPERFAMILY PROTEIN"/>
    <property type="match status" value="1"/>
</dbReference>
<accession>A0AAN9Y901</accession>